<feature type="compositionally biased region" description="Basic residues" evidence="1">
    <location>
        <begin position="276"/>
        <end position="301"/>
    </location>
</feature>
<dbReference type="AlphaFoldDB" id="A0A6G1HVP5"/>
<accession>A0A6G1HVP5</accession>
<evidence type="ECO:0000256" key="1">
    <source>
        <dbReference type="SAM" id="MobiDB-lite"/>
    </source>
</evidence>
<feature type="compositionally biased region" description="Polar residues" evidence="1">
    <location>
        <begin position="161"/>
        <end position="172"/>
    </location>
</feature>
<evidence type="ECO:0000313" key="4">
    <source>
        <dbReference type="Proteomes" id="UP000799640"/>
    </source>
</evidence>
<feature type="compositionally biased region" description="Basic and acidic residues" evidence="1">
    <location>
        <begin position="7"/>
        <end position="22"/>
    </location>
</feature>
<feature type="region of interest" description="Disordered" evidence="1">
    <location>
        <begin position="1"/>
        <end position="106"/>
    </location>
</feature>
<keyword evidence="4" id="KW-1185">Reference proteome</keyword>
<name>A0A6G1HVP5_9PEZI</name>
<feature type="compositionally biased region" description="Basic and acidic residues" evidence="1">
    <location>
        <begin position="150"/>
        <end position="160"/>
    </location>
</feature>
<feature type="region of interest" description="Disordered" evidence="1">
    <location>
        <begin position="119"/>
        <end position="348"/>
    </location>
</feature>
<feature type="compositionally biased region" description="Basic residues" evidence="1">
    <location>
        <begin position="238"/>
        <end position="250"/>
    </location>
</feature>
<feature type="compositionally biased region" description="Polar residues" evidence="1">
    <location>
        <begin position="181"/>
        <end position="193"/>
    </location>
</feature>
<evidence type="ECO:0000259" key="2">
    <source>
        <dbReference type="Pfam" id="PF09994"/>
    </source>
</evidence>
<dbReference type="Pfam" id="PF09994">
    <property type="entry name" value="T6SS_Tle1-like_cat"/>
    <property type="match status" value="1"/>
</dbReference>
<dbReference type="InterPro" id="IPR018712">
    <property type="entry name" value="Tle1-like_cat"/>
</dbReference>
<feature type="domain" description="T6SS Phospholipase effector Tle1-like catalytic" evidence="2">
    <location>
        <begin position="354"/>
        <end position="620"/>
    </location>
</feature>
<protein>
    <recommendedName>
        <fullName evidence="2">T6SS Phospholipase effector Tle1-like catalytic domain-containing protein</fullName>
    </recommendedName>
</protein>
<dbReference type="OrthoDB" id="3162439at2759"/>
<reference evidence="3" key="1">
    <citation type="journal article" date="2020" name="Stud. Mycol.">
        <title>101 Dothideomycetes genomes: a test case for predicting lifestyles and emergence of pathogens.</title>
        <authorList>
            <person name="Haridas S."/>
            <person name="Albert R."/>
            <person name="Binder M."/>
            <person name="Bloem J."/>
            <person name="Labutti K."/>
            <person name="Salamov A."/>
            <person name="Andreopoulos B."/>
            <person name="Baker S."/>
            <person name="Barry K."/>
            <person name="Bills G."/>
            <person name="Bluhm B."/>
            <person name="Cannon C."/>
            <person name="Castanera R."/>
            <person name="Culley D."/>
            <person name="Daum C."/>
            <person name="Ezra D."/>
            <person name="Gonzalez J."/>
            <person name="Henrissat B."/>
            <person name="Kuo A."/>
            <person name="Liang C."/>
            <person name="Lipzen A."/>
            <person name="Lutzoni F."/>
            <person name="Magnuson J."/>
            <person name="Mondo S."/>
            <person name="Nolan M."/>
            <person name="Ohm R."/>
            <person name="Pangilinan J."/>
            <person name="Park H.-J."/>
            <person name="Ramirez L."/>
            <person name="Alfaro M."/>
            <person name="Sun H."/>
            <person name="Tritt A."/>
            <person name="Yoshinaga Y."/>
            <person name="Zwiers L.-H."/>
            <person name="Turgeon B."/>
            <person name="Goodwin S."/>
            <person name="Spatafora J."/>
            <person name="Crous P."/>
            <person name="Grigoriev I."/>
        </authorList>
    </citation>
    <scope>NUCLEOTIDE SEQUENCE</scope>
    <source>
        <strain evidence="3">CBS 262.69</strain>
    </source>
</reference>
<dbReference type="Proteomes" id="UP000799640">
    <property type="component" value="Unassembled WGS sequence"/>
</dbReference>
<gene>
    <name evidence="3" type="ORF">EJ06DRAFT_42518</name>
</gene>
<feature type="compositionally biased region" description="Low complexity" evidence="1">
    <location>
        <begin position="218"/>
        <end position="231"/>
    </location>
</feature>
<organism evidence="3 4">
    <name type="scientific">Trichodelitschia bisporula</name>
    <dbReference type="NCBI Taxonomy" id="703511"/>
    <lineage>
        <taxon>Eukaryota</taxon>
        <taxon>Fungi</taxon>
        <taxon>Dikarya</taxon>
        <taxon>Ascomycota</taxon>
        <taxon>Pezizomycotina</taxon>
        <taxon>Dothideomycetes</taxon>
        <taxon>Dothideomycetes incertae sedis</taxon>
        <taxon>Phaeotrichales</taxon>
        <taxon>Phaeotrichaceae</taxon>
        <taxon>Trichodelitschia</taxon>
    </lineage>
</organism>
<dbReference type="EMBL" id="ML996696">
    <property type="protein sequence ID" value="KAF2400004.1"/>
    <property type="molecule type" value="Genomic_DNA"/>
</dbReference>
<dbReference type="PANTHER" id="PTHR33840:SF1">
    <property type="entry name" value="TLE1 PHOSPHOLIPASE DOMAIN-CONTAINING PROTEIN"/>
    <property type="match status" value="1"/>
</dbReference>
<evidence type="ECO:0000313" key="3">
    <source>
        <dbReference type="EMBL" id="KAF2400004.1"/>
    </source>
</evidence>
<feature type="compositionally biased region" description="Polar residues" evidence="1">
    <location>
        <begin position="75"/>
        <end position="86"/>
    </location>
</feature>
<proteinExistence type="predicted"/>
<sequence>MESIEPGESKEREEPRPRRVEMADADEDEDSEGRPPRESSMILPSHEHPLLSQIAHKSSAEDTAQPISKRKYESGDSSNIKPTSPGNDEESLGSDSSTFYTVPHSRGLDSLQEMQLNLQSEDEEQLVSESYKPMSFPNFPWPHSRRWIPRRQDEYPDTRNVENASLGKNGSQRAHFAPSRGRSQPSQMRTIPSTRRRFPSPSQTISRITVVRHRDSSSPRPRSPIRTTRLTMPTQPRSRSRRRSRSRTPPRSKSLEAIIRRRFPSPPPSGRPLTIIRHKSPPSSRFRSKLKTSRGRWRSWSRSRSPIKTTRRRSPSPPRLKTQEMRTAFQVPNPRQAKNQDQTEPEPFAAPSKRRLFICCDGTSVNASRQSSPLTNVARFARAVLPKTRNSELDIPQVIYYSGGVGSQSVLALPVDKYYSAATGEGLDENILSAYCFLCNNYDHRVDQDHRSGDPDEIVLVGYSRGAFTVRCLADLISQIGLLRRKNLHFLPSLFKKWLEARTDKQRGEMRDHIGGIEAFSLPVTITVLAEWDPVSAIRLSPLRGKLSFMAGTVPTAVKNAFVAVSLHEKRFSFKPLLWEEAKDGVTVKQVAFSGCHGDVGGGNVDAGLSTLSLFWMVAQIKMACGAEIDDRVLLEMVQPPQIMKRRWSPFPVTEEPPKNLILSKGEINESLTKGWLLLHGLTFGWSSGRRRRLLQRHVQRGKSSPGMLSCPIEVHPSVRLLPHTTPFNLERVDLTPFEKELWEQWEKEVEAWTWNAAGEKEVWDPNVASWSVILAKVSGQKTIIDKSLFACAMVRLLRVAKTLEASNEAVLAVKVLLLISNHGNNLRFQEALSIYPMASSEHSHYVADNSLPEDDLIAKVDHIFATIFPAIKRVVVAMREIEEAMQMEDDFAITRKKDDHPTSPASASKILTAMESVFGKSRRALESIRHAVMKTARGLSPTWSIDQPLRAELKGAVEAAADFATKVAAEELPRSKELAKTCGWEATTGWLSRVDVEALPVENIRSAATEACKEVMRYLTPGDRETSVIRVLRGYER</sequence>
<dbReference type="PANTHER" id="PTHR33840">
    <property type="match status" value="1"/>
</dbReference>